<dbReference type="Proteomes" id="UP000629619">
    <property type="component" value="Unassembled WGS sequence"/>
</dbReference>
<dbReference type="AlphaFoldDB" id="A0A919NDI0"/>
<sequence length="121" mass="12221">MVAGAVTLRWVSSTQATGADTPPILAPICSRRNADALAPTVPPLTVTGMTVPPAARAAMWSVNSALSWIGSAWAETPAANAPPSLATPASSRAAAAAAPAAARDFFEYAMSAPPVSRCRCS</sequence>
<gene>
    <name evidence="1" type="ORF">Asi03nite_62670</name>
</gene>
<keyword evidence="2" id="KW-1185">Reference proteome</keyword>
<accession>A0A919NDI0</accession>
<name>A0A919NDI0_9ACTN</name>
<evidence type="ECO:0000313" key="2">
    <source>
        <dbReference type="Proteomes" id="UP000629619"/>
    </source>
</evidence>
<evidence type="ECO:0000313" key="1">
    <source>
        <dbReference type="EMBL" id="GIF08729.1"/>
    </source>
</evidence>
<protein>
    <submittedName>
        <fullName evidence="1">Uncharacterized protein</fullName>
    </submittedName>
</protein>
<reference evidence="1" key="1">
    <citation type="submission" date="2021-01" db="EMBL/GenBank/DDBJ databases">
        <title>Whole genome shotgun sequence of Actinoplanes siamensis NBRC 109076.</title>
        <authorList>
            <person name="Komaki H."/>
            <person name="Tamura T."/>
        </authorList>
    </citation>
    <scope>NUCLEOTIDE SEQUENCE</scope>
    <source>
        <strain evidence="1">NBRC 109076</strain>
    </source>
</reference>
<proteinExistence type="predicted"/>
<organism evidence="1 2">
    <name type="scientific">Actinoplanes siamensis</name>
    <dbReference type="NCBI Taxonomy" id="1223317"/>
    <lineage>
        <taxon>Bacteria</taxon>
        <taxon>Bacillati</taxon>
        <taxon>Actinomycetota</taxon>
        <taxon>Actinomycetes</taxon>
        <taxon>Micromonosporales</taxon>
        <taxon>Micromonosporaceae</taxon>
        <taxon>Actinoplanes</taxon>
    </lineage>
</organism>
<dbReference type="EMBL" id="BOMW01000066">
    <property type="protein sequence ID" value="GIF08729.1"/>
    <property type="molecule type" value="Genomic_DNA"/>
</dbReference>
<comment type="caution">
    <text evidence="1">The sequence shown here is derived from an EMBL/GenBank/DDBJ whole genome shotgun (WGS) entry which is preliminary data.</text>
</comment>